<accession>A0A2K1WWL6</accession>
<dbReference type="AlphaFoldDB" id="A0A2K1WWL6"/>
<dbReference type="EMBL" id="CM009307">
    <property type="protein sequence ID" value="PNS92928.1"/>
    <property type="molecule type" value="Genomic_DNA"/>
</dbReference>
<dbReference type="Proteomes" id="UP000006729">
    <property type="component" value="Chromosome 18"/>
</dbReference>
<evidence type="ECO:0000256" key="1">
    <source>
        <dbReference type="SAM" id="MobiDB-lite"/>
    </source>
</evidence>
<feature type="region of interest" description="Disordered" evidence="1">
    <location>
        <begin position="44"/>
        <end position="79"/>
    </location>
</feature>
<protein>
    <submittedName>
        <fullName evidence="2">Uncharacterized protein</fullName>
    </submittedName>
</protein>
<gene>
    <name evidence="2" type="ORF">POPTR_018G061400</name>
</gene>
<sequence>MSDQNNTPPPLDVELQFQMQAMMKMMERMNFVMGKVCDRLKKVGKHGNEAGTSTQNGRKLGAEPKANSGSRAERPRLADYKDFEEDVNDIGDGGFKDETIGHHESFWQPRNRRDFMYFDEVLWQKKWRIQKERWYQRERNKEISVLKKESNSLSRLLGEMKQELDVLMAAISA</sequence>
<name>A0A2K1WWL6_POPTR</name>
<organism evidence="2 3">
    <name type="scientific">Populus trichocarpa</name>
    <name type="common">Western balsam poplar</name>
    <name type="synonym">Populus balsamifera subsp. trichocarpa</name>
    <dbReference type="NCBI Taxonomy" id="3694"/>
    <lineage>
        <taxon>Eukaryota</taxon>
        <taxon>Viridiplantae</taxon>
        <taxon>Streptophyta</taxon>
        <taxon>Embryophyta</taxon>
        <taxon>Tracheophyta</taxon>
        <taxon>Spermatophyta</taxon>
        <taxon>Magnoliopsida</taxon>
        <taxon>eudicotyledons</taxon>
        <taxon>Gunneridae</taxon>
        <taxon>Pentapetalae</taxon>
        <taxon>rosids</taxon>
        <taxon>fabids</taxon>
        <taxon>Malpighiales</taxon>
        <taxon>Salicaceae</taxon>
        <taxon>Saliceae</taxon>
        <taxon>Populus</taxon>
    </lineage>
</organism>
<reference evidence="2 3" key="1">
    <citation type="journal article" date="2006" name="Science">
        <title>The genome of black cottonwood, Populus trichocarpa (Torr. &amp; Gray).</title>
        <authorList>
            <person name="Tuskan G.A."/>
            <person name="Difazio S."/>
            <person name="Jansson S."/>
            <person name="Bohlmann J."/>
            <person name="Grigoriev I."/>
            <person name="Hellsten U."/>
            <person name="Putnam N."/>
            <person name="Ralph S."/>
            <person name="Rombauts S."/>
            <person name="Salamov A."/>
            <person name="Schein J."/>
            <person name="Sterck L."/>
            <person name="Aerts A."/>
            <person name="Bhalerao R.R."/>
            <person name="Bhalerao R.P."/>
            <person name="Blaudez D."/>
            <person name="Boerjan W."/>
            <person name="Brun A."/>
            <person name="Brunner A."/>
            <person name="Busov V."/>
            <person name="Campbell M."/>
            <person name="Carlson J."/>
            <person name="Chalot M."/>
            <person name="Chapman J."/>
            <person name="Chen G.L."/>
            <person name="Cooper D."/>
            <person name="Coutinho P.M."/>
            <person name="Couturier J."/>
            <person name="Covert S."/>
            <person name="Cronk Q."/>
            <person name="Cunningham R."/>
            <person name="Davis J."/>
            <person name="Degroeve S."/>
            <person name="Dejardin A."/>
            <person name="Depamphilis C."/>
            <person name="Detter J."/>
            <person name="Dirks B."/>
            <person name="Dubchak I."/>
            <person name="Duplessis S."/>
            <person name="Ehlting J."/>
            <person name="Ellis B."/>
            <person name="Gendler K."/>
            <person name="Goodstein D."/>
            <person name="Gribskov M."/>
            <person name="Grimwood J."/>
            <person name="Groover A."/>
            <person name="Gunter L."/>
            <person name="Hamberger B."/>
            <person name="Heinze B."/>
            <person name="Helariutta Y."/>
            <person name="Henrissat B."/>
            <person name="Holligan D."/>
            <person name="Holt R."/>
            <person name="Huang W."/>
            <person name="Islam-Faridi N."/>
            <person name="Jones S."/>
            <person name="Jones-Rhoades M."/>
            <person name="Jorgensen R."/>
            <person name="Joshi C."/>
            <person name="Kangasjarvi J."/>
            <person name="Karlsson J."/>
            <person name="Kelleher C."/>
            <person name="Kirkpatrick R."/>
            <person name="Kirst M."/>
            <person name="Kohler A."/>
            <person name="Kalluri U."/>
            <person name="Larimer F."/>
            <person name="Leebens-Mack J."/>
            <person name="Leple J.C."/>
            <person name="Locascio P."/>
            <person name="Lou Y."/>
            <person name="Lucas S."/>
            <person name="Martin F."/>
            <person name="Montanini B."/>
            <person name="Napoli C."/>
            <person name="Nelson D.R."/>
            <person name="Nelson C."/>
            <person name="Nieminen K."/>
            <person name="Nilsson O."/>
            <person name="Pereda V."/>
            <person name="Peter G."/>
            <person name="Philippe R."/>
            <person name="Pilate G."/>
            <person name="Poliakov A."/>
            <person name="Razumovskaya J."/>
            <person name="Richardson P."/>
            <person name="Rinaldi C."/>
            <person name="Ritland K."/>
            <person name="Rouze P."/>
            <person name="Ryaboy D."/>
            <person name="Schmutz J."/>
            <person name="Schrader J."/>
            <person name="Segerman B."/>
            <person name="Shin H."/>
            <person name="Siddiqui A."/>
            <person name="Sterky F."/>
            <person name="Terry A."/>
            <person name="Tsai C.J."/>
            <person name="Uberbacher E."/>
            <person name="Unneberg P."/>
            <person name="Vahala J."/>
            <person name="Wall K."/>
            <person name="Wessler S."/>
            <person name="Yang G."/>
            <person name="Yin T."/>
            <person name="Douglas C."/>
            <person name="Marra M."/>
            <person name="Sandberg G."/>
            <person name="Van de Peer Y."/>
            <person name="Rokhsar D."/>
        </authorList>
    </citation>
    <scope>NUCLEOTIDE SEQUENCE [LARGE SCALE GENOMIC DNA]</scope>
    <source>
        <strain evidence="3">cv. Nisqually</strain>
    </source>
</reference>
<proteinExistence type="predicted"/>
<keyword evidence="3" id="KW-1185">Reference proteome</keyword>
<evidence type="ECO:0000313" key="2">
    <source>
        <dbReference type="EMBL" id="PNS92928.1"/>
    </source>
</evidence>
<evidence type="ECO:0000313" key="3">
    <source>
        <dbReference type="Proteomes" id="UP000006729"/>
    </source>
</evidence>
<dbReference type="InParanoid" id="A0A2K1WWL6"/>